<reference evidence="1" key="2">
    <citation type="submission" date="2015-07" db="EMBL/GenBank/DDBJ databases">
        <authorList>
            <person name="Noorani M."/>
        </authorList>
    </citation>
    <scope>NUCLEOTIDE SEQUENCE</scope>
    <source>
        <strain evidence="1">Yugu1</strain>
    </source>
</reference>
<evidence type="ECO:0000313" key="1">
    <source>
        <dbReference type="EMBL" id="RCV22645.1"/>
    </source>
</evidence>
<sequence>MNSKGMFGTFANLALPGQPRLASLDKARQVLLGLFGLLAALLSLPTLTDHDLNHVRACSSGKEHDWDLGAVDATPGNLIWVVASSRSRDLVLDLGSRYLDGCQGKLDSCSEDLDSST</sequence>
<protein>
    <submittedName>
        <fullName evidence="1">Uncharacterized protein</fullName>
    </submittedName>
</protein>
<dbReference type="AlphaFoldDB" id="A0A368QXH1"/>
<gene>
    <name evidence="1" type="ORF">SETIT_4G237300v2</name>
</gene>
<name>A0A368QXH1_SETIT</name>
<reference evidence="1" key="1">
    <citation type="journal article" date="2012" name="Nat. Biotechnol.">
        <title>Reference genome sequence of the model plant Setaria.</title>
        <authorList>
            <person name="Bennetzen J.L."/>
            <person name="Schmutz J."/>
            <person name="Wang H."/>
            <person name="Percifield R."/>
            <person name="Hawkins J."/>
            <person name="Pontaroli A.C."/>
            <person name="Estep M."/>
            <person name="Feng L."/>
            <person name="Vaughn J.N."/>
            <person name="Grimwood J."/>
            <person name="Jenkins J."/>
            <person name="Barry K."/>
            <person name="Lindquist E."/>
            <person name="Hellsten U."/>
            <person name="Deshpande S."/>
            <person name="Wang X."/>
            <person name="Wu X."/>
            <person name="Mitros T."/>
            <person name="Triplett J."/>
            <person name="Yang X."/>
            <person name="Ye C.Y."/>
            <person name="Mauro-Herrera M."/>
            <person name="Wang L."/>
            <person name="Li P."/>
            <person name="Sharma M."/>
            <person name="Sharma R."/>
            <person name="Ronald P.C."/>
            <person name="Panaud O."/>
            <person name="Kellogg E.A."/>
            <person name="Brutnell T.P."/>
            <person name="Doust A.N."/>
            <person name="Tuskan G.A."/>
            <person name="Rokhsar D."/>
            <person name="Devos K.M."/>
        </authorList>
    </citation>
    <scope>NUCLEOTIDE SEQUENCE [LARGE SCALE GENOMIC DNA]</scope>
    <source>
        <strain evidence="1">Yugu1</strain>
    </source>
</reference>
<organism evidence="1">
    <name type="scientific">Setaria italica</name>
    <name type="common">Foxtail millet</name>
    <name type="synonym">Panicum italicum</name>
    <dbReference type="NCBI Taxonomy" id="4555"/>
    <lineage>
        <taxon>Eukaryota</taxon>
        <taxon>Viridiplantae</taxon>
        <taxon>Streptophyta</taxon>
        <taxon>Embryophyta</taxon>
        <taxon>Tracheophyta</taxon>
        <taxon>Spermatophyta</taxon>
        <taxon>Magnoliopsida</taxon>
        <taxon>Liliopsida</taxon>
        <taxon>Poales</taxon>
        <taxon>Poaceae</taxon>
        <taxon>PACMAD clade</taxon>
        <taxon>Panicoideae</taxon>
        <taxon>Panicodae</taxon>
        <taxon>Paniceae</taxon>
        <taxon>Cenchrinae</taxon>
        <taxon>Setaria</taxon>
    </lineage>
</organism>
<accession>A0A368QXH1</accession>
<dbReference type="EMBL" id="CM003531">
    <property type="protein sequence ID" value="RCV22645.1"/>
    <property type="molecule type" value="Genomic_DNA"/>
</dbReference>
<proteinExistence type="predicted"/>